<dbReference type="Proteomes" id="UP000051886">
    <property type="component" value="Unassembled WGS sequence"/>
</dbReference>
<evidence type="ECO:0000259" key="1">
    <source>
        <dbReference type="Pfam" id="PF03235"/>
    </source>
</evidence>
<name>A0A0R2LHF8_9LACO</name>
<reference evidence="2 3" key="1">
    <citation type="journal article" date="2015" name="Genome Announc.">
        <title>Expanding the biotechnology potential of lactobacilli through comparative genomics of 213 strains and associated genera.</title>
        <authorList>
            <person name="Sun Z."/>
            <person name="Harris H.M."/>
            <person name="McCann A."/>
            <person name="Guo C."/>
            <person name="Argimon S."/>
            <person name="Zhang W."/>
            <person name="Yang X."/>
            <person name="Jeffery I.B."/>
            <person name="Cooney J.C."/>
            <person name="Kagawa T.F."/>
            <person name="Liu W."/>
            <person name="Song Y."/>
            <person name="Salvetti E."/>
            <person name="Wrobel A."/>
            <person name="Rasinkangas P."/>
            <person name="Parkhill J."/>
            <person name="Rea M.C."/>
            <person name="O'Sullivan O."/>
            <person name="Ritari J."/>
            <person name="Douillard F.P."/>
            <person name="Paul Ross R."/>
            <person name="Yang R."/>
            <person name="Briner A.E."/>
            <person name="Felis G.E."/>
            <person name="de Vos W.M."/>
            <person name="Barrangou R."/>
            <person name="Klaenhammer T.R."/>
            <person name="Caufield P.W."/>
            <person name="Cui Y."/>
            <person name="Zhang H."/>
            <person name="O'Toole P.W."/>
        </authorList>
    </citation>
    <scope>NUCLEOTIDE SEQUENCE [LARGE SCALE GENOMIC DNA]</scope>
    <source>
        <strain evidence="2 3">NBRC 103219</strain>
    </source>
</reference>
<feature type="domain" description="GmrSD restriction endonucleases N-terminal" evidence="1">
    <location>
        <begin position="10"/>
        <end position="214"/>
    </location>
</feature>
<gene>
    <name evidence="2" type="ORF">IV66_GL001128</name>
</gene>
<dbReference type="OrthoDB" id="9798761at2"/>
<evidence type="ECO:0000313" key="3">
    <source>
        <dbReference type="Proteomes" id="UP000051886"/>
    </source>
</evidence>
<sequence>MKAENIKLLDFLAQPKTLFKIPVYQRNYEWGKEQCQQLFEDLISSYNEAKNHFLGAIVYVPESGKNMLHISTIIDGQQRLTSCLLLLKALADSVVDKKEEIVENYLTNKYVELNNHLKLKPVDKDLDSFTVIMKGKVDEYRDTSKMVENYRLFKKMISDSVLSPKQLFEAMAYVNIVYIQLDGGNSGENPQVIFESLNSTGVSLSASDLIRNFILMKLDSNEQARLYREYWSKIDRLFPSKVFTEFIRHYLIAKTHKLVNQAKVYNTYKKYYVDKGFSSEEALDELYRNAQFYDWLLNVSCPYDKLNRLINHINIMDKKVVYPYLLKLFEMRNQGVIQWEQVEEIFKVIDSFLFRRMVCDIPSNGINSTVVSLMNLGDPSDELLNLKEKLLSNNFPKDKIVKNSLVELPIYNKKSSWAKLVLVQHFTTFSKILT</sequence>
<dbReference type="PANTHER" id="PTHR35149:SF2">
    <property type="entry name" value="DUF262 DOMAIN-CONTAINING PROTEIN"/>
    <property type="match status" value="1"/>
</dbReference>
<organism evidence="2 3">
    <name type="scientific">Ligilactobacillus pobuzihii</name>
    <dbReference type="NCBI Taxonomy" id="449659"/>
    <lineage>
        <taxon>Bacteria</taxon>
        <taxon>Bacillati</taxon>
        <taxon>Bacillota</taxon>
        <taxon>Bacilli</taxon>
        <taxon>Lactobacillales</taxon>
        <taxon>Lactobacillaceae</taxon>
        <taxon>Ligilactobacillus</taxon>
    </lineage>
</organism>
<dbReference type="STRING" id="449659.IV66_GL001128"/>
<dbReference type="Pfam" id="PF03235">
    <property type="entry name" value="GmrSD_N"/>
    <property type="match status" value="1"/>
</dbReference>
<dbReference type="InterPro" id="IPR004919">
    <property type="entry name" value="GmrSD_N"/>
</dbReference>
<evidence type="ECO:0000313" key="2">
    <source>
        <dbReference type="EMBL" id="KRO01160.1"/>
    </source>
</evidence>
<keyword evidence="3" id="KW-1185">Reference proteome</keyword>
<protein>
    <recommendedName>
        <fullName evidence="1">GmrSD restriction endonucleases N-terminal domain-containing protein</fullName>
    </recommendedName>
</protein>
<accession>A0A0R2LHF8</accession>
<comment type="caution">
    <text evidence="2">The sequence shown here is derived from an EMBL/GenBank/DDBJ whole genome shotgun (WGS) entry which is preliminary data.</text>
</comment>
<dbReference type="EMBL" id="JQCN01000015">
    <property type="protein sequence ID" value="KRO01160.1"/>
    <property type="molecule type" value="Genomic_DNA"/>
</dbReference>
<dbReference type="AlphaFoldDB" id="A0A0R2LHF8"/>
<dbReference type="PATRIC" id="fig|449659.4.peg.1141"/>
<dbReference type="PANTHER" id="PTHR35149">
    <property type="entry name" value="SLL5132 PROTEIN"/>
    <property type="match status" value="1"/>
</dbReference>
<proteinExistence type="predicted"/>
<dbReference type="RefSeq" id="WP_017867499.1">
    <property type="nucleotide sequence ID" value="NZ_JQCN01000015.1"/>
</dbReference>